<reference evidence="4 5" key="1">
    <citation type="submission" date="2016-01" db="EMBL/GenBank/DDBJ databases">
        <authorList>
            <person name="Mitreva M."/>
            <person name="Pepin K.H."/>
            <person name="Mihindukulasuriya K.A."/>
            <person name="Fulton R."/>
            <person name="Fronick C."/>
            <person name="O'Laughlin M."/>
            <person name="Miner T."/>
            <person name="Herter B."/>
            <person name="Rosa B.A."/>
            <person name="Cordes M."/>
            <person name="Tomlinson C."/>
            <person name="Wollam A."/>
            <person name="Palsikar V.B."/>
            <person name="Mardis E.R."/>
            <person name="Wilson R.K."/>
        </authorList>
    </citation>
    <scope>NUCLEOTIDE SEQUENCE [LARGE SCALE GENOMIC DNA]</scope>
    <source>
        <strain evidence="4 5">DNF00696</strain>
    </source>
</reference>
<dbReference type="Gene3D" id="2.60.40.10">
    <property type="entry name" value="Immunoglobulins"/>
    <property type="match status" value="1"/>
</dbReference>
<dbReference type="InterPro" id="IPR022038">
    <property type="entry name" value="Ig-like_bact"/>
</dbReference>
<evidence type="ECO:0000313" key="5">
    <source>
        <dbReference type="Proteomes" id="UP000070572"/>
    </source>
</evidence>
<feature type="domain" description="Ig-like" evidence="3">
    <location>
        <begin position="418"/>
        <end position="489"/>
    </location>
</feature>
<feature type="transmembrane region" description="Helical" evidence="1">
    <location>
        <begin position="512"/>
        <end position="536"/>
    </location>
</feature>
<keyword evidence="1" id="KW-0472">Membrane</keyword>
<name>A0AB34X2H0_9ACTO</name>
<dbReference type="EMBL" id="LSDN01000013">
    <property type="protein sequence ID" value="KXB81166.1"/>
    <property type="molecule type" value="Genomic_DNA"/>
</dbReference>
<keyword evidence="1" id="KW-1133">Transmembrane helix</keyword>
<dbReference type="AlphaFoldDB" id="A0AB34X2H0"/>
<protein>
    <submittedName>
        <fullName evidence="4">Bacterial group 3 Ig-like protein</fullName>
    </submittedName>
</protein>
<dbReference type="CDD" id="cd00146">
    <property type="entry name" value="PKD"/>
    <property type="match status" value="1"/>
</dbReference>
<comment type="caution">
    <text evidence="4">The sequence shown here is derived from an EMBL/GenBank/DDBJ whole genome shotgun (WGS) entry which is preliminary data.</text>
</comment>
<dbReference type="InterPro" id="IPR013783">
    <property type="entry name" value="Ig-like_fold"/>
</dbReference>
<feature type="chain" id="PRO_5044289590" evidence="2">
    <location>
        <begin position="35"/>
        <end position="542"/>
    </location>
</feature>
<gene>
    <name evidence="4" type="ORF">HMPREF1862_00891</name>
</gene>
<dbReference type="GO" id="GO:0005975">
    <property type="term" value="P:carbohydrate metabolic process"/>
    <property type="evidence" value="ECO:0007669"/>
    <property type="project" value="UniProtKB-ARBA"/>
</dbReference>
<evidence type="ECO:0000256" key="2">
    <source>
        <dbReference type="SAM" id="SignalP"/>
    </source>
</evidence>
<proteinExistence type="predicted"/>
<dbReference type="Proteomes" id="UP000070572">
    <property type="component" value="Unassembled WGS sequence"/>
</dbReference>
<evidence type="ECO:0000256" key="1">
    <source>
        <dbReference type="SAM" id="Phobius"/>
    </source>
</evidence>
<evidence type="ECO:0000259" key="3">
    <source>
        <dbReference type="Pfam" id="PF07523"/>
    </source>
</evidence>
<sequence>MTINIRRAIGFMIASLLLVGMGLLSAIHPQMANAQENNAGDIKIEILPEIFLTPDEGADKALFSKPGDTIGVRRSADVYGGPIPSAKVLEAWKNIAFQVYDQDGKLIETTKGTIGHPKRWSGAKYLGPYPQGKTYTVKVDPSTVPDGYYSWFTPKSSRMDEARGGKTDVMTVSDDFQSATNAKENANPVAETRFHLDIVQIAYVKNPEVAKDLLPVIDGKVTEINPKYKEGRDYFLKPIGKNGKLNKLSSTEADKLASEGYMPTDFYFEDKQGRGSYQEIDQQFRRVGYSFLWRWSQDDGVNRYERFRTSSVFTVILDQKIPEVTFYKGAPQAGKEPEVLTTQKVYYRHSLGTNCLSDGTTCLPKKLPAAPAAPAGQVFKEWNTKADGSGQSFNAETVVMADMAVYPVYRPNTPPVLEVKDATITVGDKLDLRSLITKAFDEEDGADLAGKVVIEKGKFDPTKPGTYEVKFTLTDINGESVSATAKITVKEAAKTKTPQPDSKVKQQMPPTGAAGISALGIALACLLAGIAATAGARMSRKR</sequence>
<evidence type="ECO:0000313" key="4">
    <source>
        <dbReference type="EMBL" id="KXB81166.1"/>
    </source>
</evidence>
<organism evidence="4 5">
    <name type="scientific">Varibaculum cambriense</name>
    <dbReference type="NCBI Taxonomy" id="184870"/>
    <lineage>
        <taxon>Bacteria</taxon>
        <taxon>Bacillati</taxon>
        <taxon>Actinomycetota</taxon>
        <taxon>Actinomycetes</taxon>
        <taxon>Actinomycetales</taxon>
        <taxon>Actinomycetaceae</taxon>
        <taxon>Varibaculum</taxon>
    </lineage>
</organism>
<feature type="signal peptide" evidence="2">
    <location>
        <begin position="1"/>
        <end position="34"/>
    </location>
</feature>
<keyword evidence="1" id="KW-0812">Transmembrane</keyword>
<keyword evidence="2" id="KW-0732">Signal</keyword>
<accession>A0AB34X2H0</accession>
<dbReference type="Pfam" id="PF07523">
    <property type="entry name" value="Big_3"/>
    <property type="match status" value="1"/>
</dbReference>
<dbReference type="RefSeq" id="WP_082714045.1">
    <property type="nucleotide sequence ID" value="NZ_KQ960683.1"/>
</dbReference>